<evidence type="ECO:0000313" key="9">
    <source>
        <dbReference type="Proteomes" id="UP000033980"/>
    </source>
</evidence>
<dbReference type="PROSITE" id="PS01311">
    <property type="entry name" value="LGT"/>
    <property type="match status" value="1"/>
</dbReference>
<keyword evidence="3 7" id="KW-0808">Transferase</keyword>
<gene>
    <name evidence="7" type="primary">lgt</name>
    <name evidence="8" type="ORF">UV68_C0005G0025</name>
</gene>
<comment type="subcellular location">
    <subcellularLocation>
        <location evidence="7">Cell membrane</location>
        <topology evidence="7">Multi-pass membrane protein</topology>
    </subcellularLocation>
</comment>
<evidence type="ECO:0000256" key="2">
    <source>
        <dbReference type="ARBA" id="ARBA00022475"/>
    </source>
</evidence>
<dbReference type="HAMAP" id="MF_01147">
    <property type="entry name" value="Lgt"/>
    <property type="match status" value="1"/>
</dbReference>
<accession>A0A0G1G6U8</accession>
<comment type="pathway">
    <text evidence="7">Protein modification; lipoprotein biosynthesis (diacylglyceryl transfer).</text>
</comment>
<comment type="catalytic activity">
    <reaction evidence="7">
        <text>L-cysteinyl-[prolipoprotein] + a 1,2-diacyl-sn-glycero-3-phospho-(1'-sn-glycerol) = an S-1,2-diacyl-sn-glyceryl-L-cysteinyl-[prolipoprotein] + sn-glycerol 1-phosphate + H(+)</text>
        <dbReference type="Rhea" id="RHEA:56712"/>
        <dbReference type="Rhea" id="RHEA-COMP:14679"/>
        <dbReference type="Rhea" id="RHEA-COMP:14680"/>
        <dbReference type="ChEBI" id="CHEBI:15378"/>
        <dbReference type="ChEBI" id="CHEBI:29950"/>
        <dbReference type="ChEBI" id="CHEBI:57685"/>
        <dbReference type="ChEBI" id="CHEBI:64716"/>
        <dbReference type="ChEBI" id="CHEBI:140658"/>
        <dbReference type="EC" id="2.5.1.145"/>
    </reaction>
</comment>
<dbReference type="Pfam" id="PF01790">
    <property type="entry name" value="LGT"/>
    <property type="match status" value="1"/>
</dbReference>
<proteinExistence type="inferred from homology"/>
<keyword evidence="8" id="KW-0449">Lipoprotein</keyword>
<evidence type="ECO:0000256" key="5">
    <source>
        <dbReference type="ARBA" id="ARBA00022989"/>
    </source>
</evidence>
<comment type="function">
    <text evidence="7">Catalyzes the transfer of the diacylglyceryl group from phosphatidylglycerol to the sulfhydryl group of the N-terminal cysteine of a prolipoprotein, the first step in the formation of mature lipoproteins.</text>
</comment>
<reference evidence="8 9" key="1">
    <citation type="journal article" date="2015" name="Nature">
        <title>rRNA introns, odd ribosomes, and small enigmatic genomes across a large radiation of phyla.</title>
        <authorList>
            <person name="Brown C.T."/>
            <person name="Hug L.A."/>
            <person name="Thomas B.C."/>
            <person name="Sharon I."/>
            <person name="Castelle C.J."/>
            <person name="Singh A."/>
            <person name="Wilkins M.J."/>
            <person name="Williams K.H."/>
            <person name="Banfield J.F."/>
        </authorList>
    </citation>
    <scope>NUCLEOTIDE SEQUENCE [LARGE SCALE GENOMIC DNA]</scope>
</reference>
<dbReference type="Proteomes" id="UP000033980">
    <property type="component" value="Unassembled WGS sequence"/>
</dbReference>
<dbReference type="GO" id="GO:0042158">
    <property type="term" value="P:lipoprotein biosynthetic process"/>
    <property type="evidence" value="ECO:0007669"/>
    <property type="project" value="UniProtKB-UniRule"/>
</dbReference>
<keyword evidence="2 7" id="KW-1003">Cell membrane</keyword>
<dbReference type="GO" id="GO:0005886">
    <property type="term" value="C:plasma membrane"/>
    <property type="evidence" value="ECO:0007669"/>
    <property type="project" value="UniProtKB-SubCell"/>
</dbReference>
<feature type="transmembrane region" description="Helical" evidence="7">
    <location>
        <begin position="103"/>
        <end position="122"/>
    </location>
</feature>
<keyword evidence="4 7" id="KW-0812">Transmembrane</keyword>
<dbReference type="EMBL" id="LCFK01000005">
    <property type="protein sequence ID" value="KKS94693.1"/>
    <property type="molecule type" value="Genomic_DNA"/>
</dbReference>
<dbReference type="InterPro" id="IPR001640">
    <property type="entry name" value="Lgt"/>
</dbReference>
<dbReference type="GO" id="GO:0008961">
    <property type="term" value="F:phosphatidylglycerol-prolipoprotein diacylglyceryl transferase activity"/>
    <property type="evidence" value="ECO:0007669"/>
    <property type="project" value="UniProtKB-UniRule"/>
</dbReference>
<evidence type="ECO:0000256" key="4">
    <source>
        <dbReference type="ARBA" id="ARBA00022692"/>
    </source>
</evidence>
<comment type="caution">
    <text evidence="8">The sequence shown here is derived from an EMBL/GenBank/DDBJ whole genome shotgun (WGS) entry which is preliminary data.</text>
</comment>
<feature type="transmembrane region" description="Helical" evidence="7">
    <location>
        <begin position="167"/>
        <end position="184"/>
    </location>
</feature>
<dbReference type="PATRIC" id="fig|1618390.3.peg.185"/>
<feature type="transmembrane region" description="Helical" evidence="7">
    <location>
        <begin position="38"/>
        <end position="56"/>
    </location>
</feature>
<feature type="transmembrane region" description="Helical" evidence="7">
    <location>
        <begin position="142"/>
        <end position="160"/>
    </location>
</feature>
<organism evidence="8 9">
    <name type="scientific">Candidatus Collierbacteria bacterium GW2011_GWC2_43_12</name>
    <dbReference type="NCBI Taxonomy" id="1618390"/>
    <lineage>
        <taxon>Bacteria</taxon>
        <taxon>Candidatus Collieribacteriota</taxon>
    </lineage>
</organism>
<feature type="binding site" evidence="7">
    <location>
        <position position="124"/>
    </location>
    <ligand>
        <name>a 1,2-diacyl-sn-glycero-3-phospho-(1'-sn-glycerol)</name>
        <dbReference type="ChEBI" id="CHEBI:64716"/>
    </ligand>
</feature>
<protein>
    <recommendedName>
        <fullName evidence="7">Phosphatidylglycerol--prolipoprotein diacylglyceryl transferase</fullName>
        <ecNumber evidence="7">2.5.1.145</ecNumber>
    </recommendedName>
</protein>
<evidence type="ECO:0000256" key="6">
    <source>
        <dbReference type="ARBA" id="ARBA00023136"/>
    </source>
</evidence>
<sequence>MIDVLGLTVHLYGLLIGLGVWVGLELSQRIYPKFKKEIEDAFFWALIPGLLGARLYHVIDFWDRYYRDSLWKIFAFWEGGLGIWGAIAGVVIGLYIYSMVRKINMWSLLGSFAVGAPVAQAIGRLGNFVNGELYGKNGEPLFAYESILNLILFVILWNAAKRTRKGGNLFGIYLAGYGLIRVLLEGMRPNEIIWRVGEIPVAIIFGCLAIAIGAWIASGRARDSQ</sequence>
<evidence type="ECO:0000256" key="3">
    <source>
        <dbReference type="ARBA" id="ARBA00022679"/>
    </source>
</evidence>
<dbReference type="PANTHER" id="PTHR30589:SF0">
    <property type="entry name" value="PHOSPHATIDYLGLYCEROL--PROLIPOPROTEIN DIACYLGLYCERYL TRANSFERASE"/>
    <property type="match status" value="1"/>
</dbReference>
<dbReference type="UniPathway" id="UPA00664"/>
<dbReference type="EC" id="2.5.1.145" evidence="7"/>
<feature type="transmembrane region" description="Helical" evidence="7">
    <location>
        <begin position="6"/>
        <end position="26"/>
    </location>
</feature>
<evidence type="ECO:0000256" key="1">
    <source>
        <dbReference type="ARBA" id="ARBA00007150"/>
    </source>
</evidence>
<keyword evidence="6 7" id="KW-0472">Membrane</keyword>
<comment type="similarity">
    <text evidence="1 7">Belongs to the Lgt family.</text>
</comment>
<dbReference type="AlphaFoldDB" id="A0A0G1G6U8"/>
<feature type="transmembrane region" description="Helical" evidence="7">
    <location>
        <begin position="76"/>
        <end position="96"/>
    </location>
</feature>
<dbReference type="PANTHER" id="PTHR30589">
    <property type="entry name" value="PROLIPOPROTEIN DIACYLGLYCERYL TRANSFERASE"/>
    <property type="match status" value="1"/>
</dbReference>
<keyword evidence="5 7" id="KW-1133">Transmembrane helix</keyword>
<evidence type="ECO:0000256" key="7">
    <source>
        <dbReference type="HAMAP-Rule" id="MF_01147"/>
    </source>
</evidence>
<evidence type="ECO:0000313" key="8">
    <source>
        <dbReference type="EMBL" id="KKS94693.1"/>
    </source>
</evidence>
<feature type="transmembrane region" description="Helical" evidence="7">
    <location>
        <begin position="199"/>
        <end position="217"/>
    </location>
</feature>
<name>A0A0G1G6U8_9BACT</name>